<dbReference type="PROSITE" id="PS50231">
    <property type="entry name" value="RICIN_B_LECTIN"/>
    <property type="match status" value="1"/>
</dbReference>
<dbReference type="InterPro" id="IPR000772">
    <property type="entry name" value="Ricin_B_lectin"/>
</dbReference>
<feature type="signal peptide" evidence="1">
    <location>
        <begin position="1"/>
        <end position="32"/>
    </location>
</feature>
<keyword evidence="1" id="KW-0732">Signal</keyword>
<dbReference type="Gene3D" id="2.80.10.50">
    <property type="match status" value="2"/>
</dbReference>
<dbReference type="PANTHER" id="PTHR47791:SF1">
    <property type="entry name" value="ENDO MANNANASE, GH76 FAMILY (EUROFUNG)"/>
    <property type="match status" value="1"/>
</dbReference>
<dbReference type="InterPro" id="IPR053169">
    <property type="entry name" value="MUG_Protein"/>
</dbReference>
<protein>
    <submittedName>
        <fullName evidence="3">Glycoside hydrolase family 76 protein</fullName>
    </submittedName>
</protein>
<dbReference type="SMART" id="SM00458">
    <property type="entry name" value="RICIN"/>
    <property type="match status" value="1"/>
</dbReference>
<dbReference type="SUPFAM" id="SSF48208">
    <property type="entry name" value="Six-hairpin glycosidases"/>
    <property type="match status" value="1"/>
</dbReference>
<dbReference type="PANTHER" id="PTHR47791">
    <property type="entry name" value="MEIOTICALLY UP-REGULATED GENE 191 PROTEIN"/>
    <property type="match status" value="1"/>
</dbReference>
<sequence>MNPSTLKRWSARAVIAVLGLLLLIPNTVSAQAAPTPAASSIAVLMKSYDANNGLIDTKGWWTSAVSLSTVETYEQTTGDRSYDYAITGAYAKHSNFTNDYIDDTGWWALAWLQAYDLTGNTNYLNMAKTTTNYMHNYWDSTCGGGVYWSTAKQYKASIANELFLAATAGLHNRIAGDTTYGGWATSEWNWFKNSGLISGNLVRDGLNVPNCTLSTANYSYNQGVILQGLAEQSRATGDTSLLTTATSIATAAVARFNHNGVLYDGCEPNCTGDGSAFKGIFARYLRALATAAKTTQYDSFLTTTANSIVANDTNSSGQQGNSFIGPFALWTPTTQASAAEALVAALGGSGTPPATRTGAITSDNAGKCIDDNAASTADGSHVQIWTCNNSGAQQVTVASDGTLQILGKCLDVAFGGTGNNTLVQLWGCDGTGSQKWTYNSATKALVNPQSGRCLDIPNSSTTDGTQLQIFDCNNTNAQRWNLPS</sequence>
<name>A0ABU7PCW6_9ACTN</name>
<feature type="domain" description="Ricin B lectin" evidence="2">
    <location>
        <begin position="355"/>
        <end position="483"/>
    </location>
</feature>
<dbReference type="GO" id="GO:0016787">
    <property type="term" value="F:hydrolase activity"/>
    <property type="evidence" value="ECO:0007669"/>
    <property type="project" value="UniProtKB-KW"/>
</dbReference>
<dbReference type="CDD" id="cd23451">
    <property type="entry name" value="beta-trefoil_Ricin_laminarinase"/>
    <property type="match status" value="1"/>
</dbReference>
<gene>
    <name evidence="3" type="ORF">V2S66_17000</name>
</gene>
<dbReference type="SUPFAM" id="SSF50370">
    <property type="entry name" value="Ricin B-like lectins"/>
    <property type="match status" value="1"/>
</dbReference>
<evidence type="ECO:0000259" key="2">
    <source>
        <dbReference type="SMART" id="SM00458"/>
    </source>
</evidence>
<dbReference type="EMBL" id="JAZEWV010000012">
    <property type="protein sequence ID" value="MEE4543663.1"/>
    <property type="molecule type" value="Genomic_DNA"/>
</dbReference>
<dbReference type="Pfam" id="PF03663">
    <property type="entry name" value="Glyco_hydro_76"/>
    <property type="match status" value="1"/>
</dbReference>
<keyword evidence="4" id="KW-1185">Reference proteome</keyword>
<dbReference type="InterPro" id="IPR035992">
    <property type="entry name" value="Ricin_B-like_lectins"/>
</dbReference>
<keyword evidence="3" id="KW-0378">Hydrolase</keyword>
<evidence type="ECO:0000313" key="4">
    <source>
        <dbReference type="Proteomes" id="UP001344658"/>
    </source>
</evidence>
<dbReference type="RefSeq" id="WP_330796304.1">
    <property type="nucleotide sequence ID" value="NZ_JAZEWV010000012.1"/>
</dbReference>
<evidence type="ECO:0000313" key="3">
    <source>
        <dbReference type="EMBL" id="MEE4543663.1"/>
    </source>
</evidence>
<dbReference type="Proteomes" id="UP001344658">
    <property type="component" value="Unassembled WGS sequence"/>
</dbReference>
<dbReference type="InterPro" id="IPR008928">
    <property type="entry name" value="6-hairpin_glycosidase_sf"/>
</dbReference>
<proteinExistence type="predicted"/>
<dbReference type="Gene3D" id="1.50.10.20">
    <property type="match status" value="1"/>
</dbReference>
<accession>A0ABU7PCW6</accession>
<evidence type="ECO:0000256" key="1">
    <source>
        <dbReference type="SAM" id="SignalP"/>
    </source>
</evidence>
<dbReference type="Pfam" id="PF00652">
    <property type="entry name" value="Ricin_B_lectin"/>
    <property type="match status" value="1"/>
</dbReference>
<reference evidence="3 4" key="1">
    <citation type="submission" date="2023-12" db="EMBL/GenBank/DDBJ databases">
        <title>Streptomyces sp. V4-01.</title>
        <authorList>
            <person name="Somphong A."/>
            <person name="Phongsopitanun W."/>
        </authorList>
    </citation>
    <scope>NUCLEOTIDE SEQUENCE [LARGE SCALE GENOMIC DNA]</scope>
    <source>
        <strain evidence="3 4">V4-01</strain>
    </source>
</reference>
<dbReference type="InterPro" id="IPR005198">
    <property type="entry name" value="Glyco_hydro_76"/>
</dbReference>
<comment type="caution">
    <text evidence="3">The sequence shown here is derived from an EMBL/GenBank/DDBJ whole genome shotgun (WGS) entry which is preliminary data.</text>
</comment>
<organism evidence="3 4">
    <name type="scientific">Actinacidiphila polyblastidii</name>
    <dbReference type="NCBI Taxonomy" id="3110430"/>
    <lineage>
        <taxon>Bacteria</taxon>
        <taxon>Bacillati</taxon>
        <taxon>Actinomycetota</taxon>
        <taxon>Actinomycetes</taxon>
        <taxon>Kitasatosporales</taxon>
        <taxon>Streptomycetaceae</taxon>
        <taxon>Actinacidiphila</taxon>
    </lineage>
</organism>
<feature type="chain" id="PRO_5045884216" evidence="1">
    <location>
        <begin position="33"/>
        <end position="484"/>
    </location>
</feature>